<dbReference type="AlphaFoldDB" id="A0A2W5TI92"/>
<feature type="compositionally biased region" description="Basic and acidic residues" evidence="1">
    <location>
        <begin position="72"/>
        <end position="84"/>
    </location>
</feature>
<accession>A0A2W5TI92</accession>
<evidence type="ECO:0008006" key="4">
    <source>
        <dbReference type="Google" id="ProtNLM"/>
    </source>
</evidence>
<evidence type="ECO:0000313" key="3">
    <source>
        <dbReference type="Proteomes" id="UP000248975"/>
    </source>
</evidence>
<proteinExistence type="predicted"/>
<organism evidence="2 3">
    <name type="scientific">Cereibacter sphaeroides</name>
    <name type="common">Rhodobacter sphaeroides</name>
    <dbReference type="NCBI Taxonomy" id="1063"/>
    <lineage>
        <taxon>Bacteria</taxon>
        <taxon>Pseudomonadati</taxon>
        <taxon>Pseudomonadota</taxon>
        <taxon>Alphaproteobacteria</taxon>
        <taxon>Rhodobacterales</taxon>
        <taxon>Paracoccaceae</taxon>
        <taxon>Cereibacter</taxon>
    </lineage>
</organism>
<feature type="compositionally biased region" description="Polar residues" evidence="1">
    <location>
        <begin position="56"/>
        <end position="68"/>
    </location>
</feature>
<gene>
    <name evidence="2" type="ORF">DI533_18975</name>
</gene>
<dbReference type="Pfam" id="PF11154">
    <property type="entry name" value="DUF2934"/>
    <property type="match status" value="1"/>
</dbReference>
<dbReference type="EMBL" id="QFQS01000007">
    <property type="protein sequence ID" value="PZQ95407.1"/>
    <property type="molecule type" value="Genomic_DNA"/>
</dbReference>
<reference evidence="2 3" key="1">
    <citation type="submission" date="2017-08" db="EMBL/GenBank/DDBJ databases">
        <title>Infants hospitalized years apart are colonized by the same room-sourced microbial strains.</title>
        <authorList>
            <person name="Brooks B."/>
            <person name="Olm M.R."/>
            <person name="Firek B.A."/>
            <person name="Baker R."/>
            <person name="Thomas B.C."/>
            <person name="Morowitz M.J."/>
            <person name="Banfield J.F."/>
        </authorList>
    </citation>
    <scope>NUCLEOTIDE SEQUENCE [LARGE SCALE GENOMIC DNA]</scope>
    <source>
        <strain evidence="2">S2_003_000_R2_11</strain>
    </source>
</reference>
<feature type="region of interest" description="Disordered" evidence="1">
    <location>
        <begin position="16"/>
        <end position="103"/>
    </location>
</feature>
<protein>
    <recommendedName>
        <fullName evidence="4">DUF2934 domain-containing protein</fullName>
    </recommendedName>
</protein>
<comment type="caution">
    <text evidence="2">The sequence shown here is derived from an EMBL/GenBank/DDBJ whole genome shotgun (WGS) entry which is preliminary data.</text>
</comment>
<evidence type="ECO:0000256" key="1">
    <source>
        <dbReference type="SAM" id="MobiDB-lite"/>
    </source>
</evidence>
<feature type="compositionally biased region" description="Basic and acidic residues" evidence="1">
    <location>
        <begin position="16"/>
        <end position="38"/>
    </location>
</feature>
<name>A0A2W5TI92_CERSP</name>
<dbReference type="Proteomes" id="UP000248975">
    <property type="component" value="Unassembled WGS sequence"/>
</dbReference>
<dbReference type="InterPro" id="IPR021327">
    <property type="entry name" value="DUF2934"/>
</dbReference>
<evidence type="ECO:0000313" key="2">
    <source>
        <dbReference type="EMBL" id="PZQ95407.1"/>
    </source>
</evidence>
<sequence length="103" mass="11953">MDERERRIRERAYQIWEEEGRPDDRSHDHWQKASREVETPDAVNGDESAVGDLRQPEQNVIDQRQQQIDPAGRSRKDPNERPDGNTKQPGRARKAKSATPPVE</sequence>